<accession>A0ABT1SAX2</accession>
<dbReference type="Pfam" id="PF00300">
    <property type="entry name" value="His_Phos_1"/>
    <property type="match status" value="1"/>
</dbReference>
<sequence length="202" mass="23542">MTIYLVRHGKEEEGFRGGWSQRGLADEGKKQAQILAEYLHENKERFNFTRIISSDLNRSKETAFYIAKKSEMKVELDQKWREHNNGIMAGMSNEKAETAFPDLYFNTLGMDERYPGGESPREFLYRIKRTFYKLVDEVSAKNEDILVVTHGGVINIIYHLIEEIEWSNKNKIFKSGNTSIHKVELDEGKMKITLSNYIDHLN</sequence>
<dbReference type="InterPro" id="IPR029033">
    <property type="entry name" value="His_PPase_superfam"/>
</dbReference>
<dbReference type="SMART" id="SM00855">
    <property type="entry name" value="PGAM"/>
    <property type="match status" value="1"/>
</dbReference>
<dbReference type="Proteomes" id="UP001524478">
    <property type="component" value="Unassembled WGS sequence"/>
</dbReference>
<name>A0ABT1SAX2_9FIRM</name>
<protein>
    <submittedName>
        <fullName evidence="1">Histidine phosphatase family protein</fullName>
    </submittedName>
</protein>
<evidence type="ECO:0000313" key="1">
    <source>
        <dbReference type="EMBL" id="MCQ4923594.1"/>
    </source>
</evidence>
<dbReference type="SUPFAM" id="SSF53254">
    <property type="entry name" value="Phosphoglycerate mutase-like"/>
    <property type="match status" value="1"/>
</dbReference>
<dbReference type="InterPro" id="IPR050275">
    <property type="entry name" value="PGM_Phosphatase"/>
</dbReference>
<proteinExistence type="predicted"/>
<evidence type="ECO:0000313" key="2">
    <source>
        <dbReference type="Proteomes" id="UP001524478"/>
    </source>
</evidence>
<gene>
    <name evidence="1" type="ORF">NE686_10880</name>
</gene>
<comment type="caution">
    <text evidence="1">The sequence shown here is derived from an EMBL/GenBank/DDBJ whole genome shotgun (WGS) entry which is preliminary data.</text>
</comment>
<dbReference type="EMBL" id="JANGAC010000007">
    <property type="protein sequence ID" value="MCQ4923594.1"/>
    <property type="molecule type" value="Genomic_DNA"/>
</dbReference>
<keyword evidence="2" id="KW-1185">Reference proteome</keyword>
<organism evidence="1 2">
    <name type="scientific">Tissierella carlieri</name>
    <dbReference type="NCBI Taxonomy" id="689904"/>
    <lineage>
        <taxon>Bacteria</taxon>
        <taxon>Bacillati</taxon>
        <taxon>Bacillota</taxon>
        <taxon>Tissierellia</taxon>
        <taxon>Tissierellales</taxon>
        <taxon>Tissierellaceae</taxon>
        <taxon>Tissierella</taxon>
    </lineage>
</organism>
<dbReference type="Gene3D" id="3.40.50.1240">
    <property type="entry name" value="Phosphoglycerate mutase-like"/>
    <property type="match status" value="1"/>
</dbReference>
<dbReference type="RefSeq" id="WP_256311534.1">
    <property type="nucleotide sequence ID" value="NZ_JANGAC010000007.1"/>
</dbReference>
<dbReference type="PANTHER" id="PTHR48100">
    <property type="entry name" value="BROAD-SPECIFICITY PHOSPHATASE YOR283W-RELATED"/>
    <property type="match status" value="1"/>
</dbReference>
<dbReference type="InterPro" id="IPR013078">
    <property type="entry name" value="His_Pase_superF_clade-1"/>
</dbReference>
<dbReference type="CDD" id="cd07067">
    <property type="entry name" value="HP_PGM_like"/>
    <property type="match status" value="1"/>
</dbReference>
<reference evidence="1 2" key="1">
    <citation type="submission" date="2022-06" db="EMBL/GenBank/DDBJ databases">
        <title>Isolation of gut microbiota from human fecal samples.</title>
        <authorList>
            <person name="Pamer E.G."/>
            <person name="Barat B."/>
            <person name="Waligurski E."/>
            <person name="Medina S."/>
            <person name="Paddock L."/>
            <person name="Mostad J."/>
        </authorList>
    </citation>
    <scope>NUCLEOTIDE SEQUENCE [LARGE SCALE GENOMIC DNA]</scope>
    <source>
        <strain evidence="1 2">DFI.7.95</strain>
    </source>
</reference>